<dbReference type="EMBL" id="CP006719">
    <property type="protein sequence ID" value="AGV19959.1"/>
    <property type="molecule type" value="Genomic_DNA"/>
</dbReference>
<dbReference type="Gene3D" id="2.40.50.180">
    <property type="entry name" value="CheA-289, Domain 4"/>
    <property type="match status" value="1"/>
</dbReference>
<dbReference type="GO" id="GO:0006935">
    <property type="term" value="P:chemotaxis"/>
    <property type="evidence" value="ECO:0007669"/>
    <property type="project" value="InterPro"/>
</dbReference>
<protein>
    <submittedName>
        <fullName evidence="4">Chemotaxis protein CheV</fullName>
    </submittedName>
</protein>
<dbReference type="Pfam" id="PF01584">
    <property type="entry name" value="CheW"/>
    <property type="match status" value="1"/>
</dbReference>
<organism evidence="4 5">
    <name type="scientific">Vibrio alginolyticus (strain ATCC 17749 / DSM 2171 / NBRC 15630 / NCIMB 1903 / NCTC 12160 / XII-53)</name>
    <dbReference type="NCBI Taxonomy" id="1219076"/>
    <lineage>
        <taxon>Bacteria</taxon>
        <taxon>Pseudomonadati</taxon>
        <taxon>Pseudomonadota</taxon>
        <taxon>Gammaproteobacteria</taxon>
        <taxon>Vibrionales</taxon>
        <taxon>Vibrionaceae</taxon>
        <taxon>Vibrio</taxon>
    </lineage>
</organism>
<dbReference type="Gene3D" id="3.40.50.2300">
    <property type="match status" value="1"/>
</dbReference>
<dbReference type="AlphaFoldDB" id="A0A2I3CQG7"/>
<evidence type="ECO:0000313" key="4">
    <source>
        <dbReference type="EMBL" id="AGV19959.1"/>
    </source>
</evidence>
<feature type="domain" description="Response regulatory" evidence="2">
    <location>
        <begin position="216"/>
        <end position="345"/>
    </location>
</feature>
<evidence type="ECO:0000256" key="1">
    <source>
        <dbReference type="PROSITE-ProRule" id="PRU00169"/>
    </source>
</evidence>
<dbReference type="Proteomes" id="UP000016714">
    <property type="component" value="Chromosome 2"/>
</dbReference>
<evidence type="ECO:0000313" key="5">
    <source>
        <dbReference type="Proteomes" id="UP000016714"/>
    </source>
</evidence>
<dbReference type="PROSITE" id="PS50851">
    <property type="entry name" value="CHEW"/>
    <property type="match status" value="1"/>
</dbReference>
<evidence type="ECO:0000259" key="2">
    <source>
        <dbReference type="PROSITE" id="PS50110"/>
    </source>
</evidence>
<dbReference type="Pfam" id="PF00072">
    <property type="entry name" value="Response_reg"/>
    <property type="match status" value="1"/>
</dbReference>
<evidence type="ECO:0000259" key="3">
    <source>
        <dbReference type="PROSITE" id="PS50851"/>
    </source>
</evidence>
<dbReference type="InterPro" id="IPR011006">
    <property type="entry name" value="CheY-like_superfamily"/>
</dbReference>
<gene>
    <name evidence="4" type="ORF">N646_4150</name>
</gene>
<dbReference type="SUPFAM" id="SSF52172">
    <property type="entry name" value="CheY-like"/>
    <property type="match status" value="1"/>
</dbReference>
<proteinExistence type="predicted"/>
<dbReference type="Gene3D" id="2.30.30.40">
    <property type="entry name" value="SH3 Domains"/>
    <property type="match status" value="1"/>
</dbReference>
<dbReference type="PANTHER" id="PTHR47233">
    <property type="entry name" value="CHEMOTAXIS PROTEIN CHEV"/>
    <property type="match status" value="1"/>
</dbReference>
<dbReference type="SUPFAM" id="SSF50341">
    <property type="entry name" value="CheW-like"/>
    <property type="match status" value="1"/>
</dbReference>
<name>A0A2I3CQG7_VIBAX</name>
<dbReference type="GO" id="GO:0000160">
    <property type="term" value="P:phosphorelay signal transduction system"/>
    <property type="evidence" value="ECO:0007669"/>
    <property type="project" value="InterPro"/>
</dbReference>
<feature type="modified residue" description="4-aspartylphosphate" evidence="1">
    <location>
        <position position="278"/>
    </location>
</feature>
<dbReference type="PANTHER" id="PTHR47233:SF3">
    <property type="entry name" value="CHEMOTAXIS PROTEIN CHEV"/>
    <property type="match status" value="1"/>
</dbReference>
<accession>A0A2I3CQG7</accession>
<dbReference type="PIRSF" id="PIRSF002867">
    <property type="entry name" value="CheV"/>
    <property type="match status" value="1"/>
</dbReference>
<dbReference type="HOGENOM" id="CLU_048995_0_1_6"/>
<dbReference type="InterPro" id="IPR002545">
    <property type="entry name" value="CheW-lke_dom"/>
</dbReference>
<dbReference type="KEGG" id="vag:N646_4150"/>
<dbReference type="SMART" id="SM00448">
    <property type="entry name" value="REC"/>
    <property type="match status" value="1"/>
</dbReference>
<dbReference type="InterPro" id="IPR001789">
    <property type="entry name" value="Sig_transdc_resp-reg_receiver"/>
</dbReference>
<feature type="domain" description="CheW-like" evidence="3">
    <location>
        <begin position="38"/>
        <end position="187"/>
    </location>
</feature>
<dbReference type="InterPro" id="IPR036061">
    <property type="entry name" value="CheW-like_dom_sf"/>
</dbReference>
<dbReference type="PROSITE" id="PS50110">
    <property type="entry name" value="RESPONSE_REGULATORY"/>
    <property type="match status" value="1"/>
</dbReference>
<reference evidence="4 5" key="1">
    <citation type="journal article" date="2015" name="Genome Announc.">
        <title>Complete genome sequence of Vibrio alginolyticus ATCC 17749.</title>
        <authorList>
            <person name="Liu X.F."/>
            <person name="Cao Y."/>
            <person name="Zhang H.L."/>
            <person name="Chen Y.J."/>
            <person name="Hu C.J."/>
        </authorList>
    </citation>
    <scope>NUCLEOTIDE SEQUENCE [LARGE SCALE GENOMIC DNA]</scope>
    <source>
        <strain evidence="5">ATCC 17749 / DSM 2171 / NBRC 15630 / NCIMB 1903 / NCTC 12160 / XII-53</strain>
    </source>
</reference>
<sequence>MASHGVCIKLFLMRIFGWIIGFMSNVTSTILTESGTNELEIIEFHLEKTLPDGSTKTCYYGINVAKVREVIRVPETTDYPNAQPHMIGVFSSRDVLTPLVDLAGWLGVPTRQDLERKFVIVTDFNKMTNGFLIDSISRIHRISWNDVESPSQFLEAGEQDCVVAVVRKEGNLIMILDFEKIIADINPELSMEKYDVKGDKSVDLNQRMVGKRNAKTIMVVDDSAFIRSLIQETLASSGYNVITCKDGGEAHEKLMSLIEVAKEENLPVKELLDAVVTDVEMPRMDGMHLVKRLRDTEAFHEMPIIMFSSLMSEDNRAKALSLGANDTITKPEIGRMVNMMDKYVFNFA</sequence>
<keyword evidence="1" id="KW-0597">Phosphoprotein</keyword>
<dbReference type="InterPro" id="IPR024181">
    <property type="entry name" value="Chemotax_regulator_CheV"/>
</dbReference>
<dbReference type="SMART" id="SM00260">
    <property type="entry name" value="CheW"/>
    <property type="match status" value="1"/>
</dbReference>